<dbReference type="EMBL" id="JAUSVY010000005">
    <property type="protein sequence ID" value="MDQ0505927.1"/>
    <property type="molecule type" value="Genomic_DNA"/>
</dbReference>
<evidence type="ECO:0000256" key="2">
    <source>
        <dbReference type="RuleBase" id="RU003457"/>
    </source>
</evidence>
<feature type="domain" description="Pirin N-terminal" evidence="4">
    <location>
        <begin position="35"/>
        <end position="139"/>
    </location>
</feature>
<dbReference type="SUPFAM" id="SSF51182">
    <property type="entry name" value="RmlC-like cupins"/>
    <property type="match status" value="1"/>
</dbReference>
<dbReference type="InterPro" id="IPR003829">
    <property type="entry name" value="Pirin_N_dom"/>
</dbReference>
<dbReference type="PANTHER" id="PTHR13903:SF8">
    <property type="entry name" value="PIRIN"/>
    <property type="match status" value="1"/>
</dbReference>
<reference evidence="6 7" key="1">
    <citation type="submission" date="2023-07" db="EMBL/GenBank/DDBJ databases">
        <title>Genomic Encyclopedia of Type Strains, Phase IV (KMG-IV): sequencing the most valuable type-strain genomes for metagenomic binning, comparative biology and taxonomic classification.</title>
        <authorList>
            <person name="Goeker M."/>
        </authorList>
    </citation>
    <scope>NUCLEOTIDE SEQUENCE [LARGE SCALE GENOMIC DNA]</scope>
    <source>
        <strain evidence="6 7">DSM 3770</strain>
    </source>
</reference>
<evidence type="ECO:0000256" key="1">
    <source>
        <dbReference type="ARBA" id="ARBA00008416"/>
    </source>
</evidence>
<dbReference type="InterPro" id="IPR012093">
    <property type="entry name" value="Pirin"/>
</dbReference>
<sequence>MSVVPCPDPAPGDAAGCAAVETVLVPRRRDIGGMEVGRVLPSAQGQMIGPFIFFDRMGPVRFGPHQAEDVLPHPHIGLATVTYLLDGTMTHRDSLGTAQVITPGAVNLMTAGRGIVHSERHDARVKSAGGTLSGVQIWLALPEAREDGPPDFVHAAADALPRVEDGGLSARVILGTAFGARSPVPVASPAVYVDACLAAGATLPLDAGHEERALFILEGEVEVDGTAFAEGRMLMIRNGLSTQARARTTARVLLLGGAALDGPRYIWWNFVSSRLERIAHAREAWRQGRFDLIPTDRDTFIPAPDDGPGRPRAQRPRGV</sequence>
<evidence type="ECO:0000313" key="7">
    <source>
        <dbReference type="Proteomes" id="UP001241747"/>
    </source>
</evidence>
<dbReference type="Pfam" id="PF02678">
    <property type="entry name" value="Pirin"/>
    <property type="match status" value="1"/>
</dbReference>
<feature type="domain" description="Pirin C-terminal" evidence="5">
    <location>
        <begin position="192"/>
        <end position="291"/>
    </location>
</feature>
<feature type="region of interest" description="Disordered" evidence="3">
    <location>
        <begin position="296"/>
        <end position="319"/>
    </location>
</feature>
<name>A0ABU0LFL1_XANAG</name>
<accession>A0ABU0LFL1</accession>
<comment type="similarity">
    <text evidence="1 2">Belongs to the pirin family.</text>
</comment>
<organism evidence="6 7">
    <name type="scientific">Xanthobacter agilis</name>
    <dbReference type="NCBI Taxonomy" id="47492"/>
    <lineage>
        <taxon>Bacteria</taxon>
        <taxon>Pseudomonadati</taxon>
        <taxon>Pseudomonadota</taxon>
        <taxon>Alphaproteobacteria</taxon>
        <taxon>Hyphomicrobiales</taxon>
        <taxon>Xanthobacteraceae</taxon>
        <taxon>Xanthobacter</taxon>
    </lineage>
</organism>
<dbReference type="InterPro" id="IPR008778">
    <property type="entry name" value="Pirin_C_dom"/>
</dbReference>
<evidence type="ECO:0000259" key="4">
    <source>
        <dbReference type="Pfam" id="PF02678"/>
    </source>
</evidence>
<comment type="caution">
    <text evidence="6">The sequence shown here is derived from an EMBL/GenBank/DDBJ whole genome shotgun (WGS) entry which is preliminary data.</text>
</comment>
<protein>
    <submittedName>
        <fullName evidence="6">Redox-sensitive bicupin YhaK (Pirin superfamily)</fullName>
    </submittedName>
</protein>
<evidence type="ECO:0000259" key="5">
    <source>
        <dbReference type="Pfam" id="PF05726"/>
    </source>
</evidence>
<dbReference type="InterPro" id="IPR011051">
    <property type="entry name" value="RmlC_Cupin_sf"/>
</dbReference>
<keyword evidence="7" id="KW-1185">Reference proteome</keyword>
<dbReference type="Pfam" id="PF05726">
    <property type="entry name" value="Pirin_C"/>
    <property type="match status" value="1"/>
</dbReference>
<evidence type="ECO:0000256" key="3">
    <source>
        <dbReference type="SAM" id="MobiDB-lite"/>
    </source>
</evidence>
<proteinExistence type="inferred from homology"/>
<dbReference type="CDD" id="cd02909">
    <property type="entry name" value="cupin_pirin_N"/>
    <property type="match status" value="1"/>
</dbReference>
<dbReference type="InterPro" id="IPR014710">
    <property type="entry name" value="RmlC-like_jellyroll"/>
</dbReference>
<evidence type="ECO:0000313" key="6">
    <source>
        <dbReference type="EMBL" id="MDQ0505927.1"/>
    </source>
</evidence>
<dbReference type="Gene3D" id="2.60.120.10">
    <property type="entry name" value="Jelly Rolls"/>
    <property type="match status" value="2"/>
</dbReference>
<dbReference type="Proteomes" id="UP001241747">
    <property type="component" value="Unassembled WGS sequence"/>
</dbReference>
<gene>
    <name evidence="6" type="ORF">QOZ94_002727</name>
</gene>
<dbReference type="RefSeq" id="WP_237347613.1">
    <property type="nucleotide sequence ID" value="NZ_JABWGX010000043.1"/>
</dbReference>
<dbReference type="PANTHER" id="PTHR13903">
    <property type="entry name" value="PIRIN-RELATED"/>
    <property type="match status" value="1"/>
</dbReference>
<dbReference type="PIRSF" id="PIRSF006232">
    <property type="entry name" value="Pirin"/>
    <property type="match status" value="1"/>
</dbReference>